<proteinExistence type="inferred from homology"/>
<dbReference type="PANTHER" id="PTHR10996:SF277">
    <property type="entry name" value="GLYOXYLATE REDUCTASE_HYDROXYPYRUVATE REDUCTASE"/>
    <property type="match status" value="1"/>
</dbReference>
<comment type="similarity">
    <text evidence="2">Belongs to the D-isomer specific 2-hydroxyacid dehydrogenase family.</text>
</comment>
<dbReference type="GeneID" id="27416963"/>
<dbReference type="GO" id="GO:0051287">
    <property type="term" value="F:NAD binding"/>
    <property type="evidence" value="ECO:0007669"/>
    <property type="project" value="InterPro"/>
</dbReference>
<feature type="domain" description="D-isomer specific 2-hydroxyacid dehydrogenase NAD-binding" evidence="4">
    <location>
        <begin position="136"/>
        <end position="340"/>
    </location>
</feature>
<dbReference type="RefSeq" id="XP_016294130.1">
    <property type="nucleotide sequence ID" value="XM_016434359.1"/>
</dbReference>
<organism evidence="5 6">
    <name type="scientific">Kalmanozyma brasiliensis (strain GHG001)</name>
    <name type="common">Yeast</name>
    <name type="synonym">Pseudozyma brasiliensis</name>
    <dbReference type="NCBI Taxonomy" id="1365824"/>
    <lineage>
        <taxon>Eukaryota</taxon>
        <taxon>Fungi</taxon>
        <taxon>Dikarya</taxon>
        <taxon>Basidiomycota</taxon>
        <taxon>Ustilaginomycotina</taxon>
        <taxon>Ustilaginomycetes</taxon>
        <taxon>Ustilaginales</taxon>
        <taxon>Ustilaginaceae</taxon>
        <taxon>Kalmanozyma</taxon>
    </lineage>
</organism>
<dbReference type="OrthoDB" id="9991913at2759"/>
<evidence type="ECO:0008006" key="7">
    <source>
        <dbReference type="Google" id="ProtNLM"/>
    </source>
</evidence>
<dbReference type="Gene3D" id="3.40.50.720">
    <property type="entry name" value="NAD(P)-binding Rossmann-like Domain"/>
    <property type="match status" value="2"/>
</dbReference>
<protein>
    <recommendedName>
        <fullName evidence="7">Glyoxylate/hydroxypyruvate reductase</fullName>
    </recommendedName>
</protein>
<evidence type="ECO:0000313" key="5">
    <source>
        <dbReference type="EMBL" id="EST09141.1"/>
    </source>
</evidence>
<evidence type="ECO:0000256" key="1">
    <source>
        <dbReference type="ARBA" id="ARBA00023002"/>
    </source>
</evidence>
<dbReference type="SUPFAM" id="SSF52283">
    <property type="entry name" value="Formate/glycerate dehydrogenase catalytic domain-like"/>
    <property type="match status" value="1"/>
</dbReference>
<dbReference type="AlphaFoldDB" id="V5EF85"/>
<gene>
    <name evidence="5" type="ORF">PSEUBRA_SCAF12g01703</name>
</gene>
<dbReference type="SUPFAM" id="SSF51735">
    <property type="entry name" value="NAD(P)-binding Rossmann-fold domains"/>
    <property type="match status" value="1"/>
</dbReference>
<dbReference type="Pfam" id="PF00389">
    <property type="entry name" value="2-Hacid_dh"/>
    <property type="match status" value="1"/>
</dbReference>
<dbReference type="InterPro" id="IPR006139">
    <property type="entry name" value="D-isomer_2_OHA_DH_cat_dom"/>
</dbReference>
<keyword evidence="1 2" id="KW-0560">Oxidoreductase</keyword>
<dbReference type="GO" id="GO:0016618">
    <property type="term" value="F:hydroxypyruvate reductase [NAD(P)H] activity"/>
    <property type="evidence" value="ECO:0007669"/>
    <property type="project" value="TreeGrafter"/>
</dbReference>
<evidence type="ECO:0000313" key="6">
    <source>
        <dbReference type="Proteomes" id="UP000019377"/>
    </source>
</evidence>
<dbReference type="InterPro" id="IPR050223">
    <property type="entry name" value="D-isomer_2-hydroxyacid_DH"/>
</dbReference>
<accession>V5EF85</accession>
<dbReference type="InterPro" id="IPR006140">
    <property type="entry name" value="D-isomer_DH_NAD-bd"/>
</dbReference>
<dbReference type="Proteomes" id="UP000019377">
    <property type="component" value="Unassembled WGS sequence"/>
</dbReference>
<feature type="domain" description="D-isomer specific 2-hydroxyacid dehydrogenase catalytic" evidence="3">
    <location>
        <begin position="58"/>
        <end position="361"/>
    </location>
</feature>
<dbReference type="Pfam" id="PF02826">
    <property type="entry name" value="2-Hacid_dh_C"/>
    <property type="match status" value="1"/>
</dbReference>
<dbReference type="OMA" id="QAWTHFA"/>
<dbReference type="eggNOG" id="KOG0069">
    <property type="taxonomic scope" value="Eukaryota"/>
</dbReference>
<evidence type="ECO:0000256" key="2">
    <source>
        <dbReference type="RuleBase" id="RU003719"/>
    </source>
</evidence>
<dbReference type="PROSITE" id="PS00671">
    <property type="entry name" value="D_2_HYDROXYACID_DH_3"/>
    <property type="match status" value="1"/>
</dbReference>
<evidence type="ECO:0000259" key="4">
    <source>
        <dbReference type="Pfam" id="PF02826"/>
    </source>
</evidence>
<sequence>MMANDILPNGGQPTTAGSVPRIVSVFEDFPSQLLQRFANEGRIKLVSAPSGLPFSGVNEWLLSELTGADAVITWPYVGMFGGNHIAAANADGDKLKIVSTCSVGTEAIDRNACRAAGVKVGYTPYIGDDSIAEYTIAMLLHYCRRLEALHDKATAGGFLDAQKDVLRNPTLNCGFSPSGKVVGFYGFGRIAQKTAEKLLVFGVSKILYTTSSVKAFTSDRFPRLHALREAFYPGTQIANETDLHTMASQADILIILCPGNASTSNTINAGVFDKMKPTSVVLNVARGTVLVNEDLEHALRSNQISAALLDVIQGEPHINTDHPLLAADLRDRVLILPHAASSVVETRSMMADITARNILTTLGFEDELLGDKTALLAQQAWTHFAE</sequence>
<dbReference type="EMBL" id="KI545854">
    <property type="protein sequence ID" value="EST09141.1"/>
    <property type="molecule type" value="Genomic_DNA"/>
</dbReference>
<dbReference type="GO" id="GO:0030267">
    <property type="term" value="F:glyoxylate reductase (NADPH) activity"/>
    <property type="evidence" value="ECO:0007669"/>
    <property type="project" value="TreeGrafter"/>
</dbReference>
<dbReference type="STRING" id="1365824.V5EF85"/>
<dbReference type="HOGENOM" id="CLU_019796_1_2_1"/>
<name>V5EF85_KALBG</name>
<evidence type="ECO:0000259" key="3">
    <source>
        <dbReference type="Pfam" id="PF00389"/>
    </source>
</evidence>
<dbReference type="InterPro" id="IPR029753">
    <property type="entry name" value="D-isomer_DH_CS"/>
</dbReference>
<dbReference type="PANTHER" id="PTHR10996">
    <property type="entry name" value="2-HYDROXYACID DEHYDROGENASE-RELATED"/>
    <property type="match status" value="1"/>
</dbReference>
<dbReference type="InterPro" id="IPR036291">
    <property type="entry name" value="NAD(P)-bd_dom_sf"/>
</dbReference>
<dbReference type="GO" id="GO:0005829">
    <property type="term" value="C:cytosol"/>
    <property type="evidence" value="ECO:0007669"/>
    <property type="project" value="TreeGrafter"/>
</dbReference>
<keyword evidence="6" id="KW-1185">Reference proteome</keyword>
<reference evidence="6" key="1">
    <citation type="journal article" date="2013" name="Genome Announc.">
        <title>Draft genome sequence of Pseudozyma brasiliensis sp. nov. strain GHG001, a high producer of endo-1,4-xylanase isolated from an insect pest of sugarcane.</title>
        <authorList>
            <person name="Oliveira J.V.D.C."/>
            <person name="dos Santos R.A.C."/>
            <person name="Borges T.A."/>
            <person name="Riano-Pachon D.M."/>
            <person name="Goldman G.H."/>
        </authorList>
    </citation>
    <scope>NUCLEOTIDE SEQUENCE [LARGE SCALE GENOMIC DNA]</scope>
    <source>
        <strain evidence="6">GHG001</strain>
    </source>
</reference>